<protein>
    <submittedName>
        <fullName evidence="2">Predicted protein</fullName>
    </submittedName>
</protein>
<feature type="compositionally biased region" description="Polar residues" evidence="1">
    <location>
        <begin position="125"/>
        <end position="142"/>
    </location>
</feature>
<reference evidence="3" key="1">
    <citation type="journal article" date="2011" name="Nat. Commun.">
        <title>Effector diversification within compartments of the Leptosphaeria maculans genome affected by Repeat-Induced Point mutations.</title>
        <authorList>
            <person name="Rouxel T."/>
            <person name="Grandaubert J."/>
            <person name="Hane J.K."/>
            <person name="Hoede C."/>
            <person name="van de Wouw A.P."/>
            <person name="Couloux A."/>
            <person name="Dominguez V."/>
            <person name="Anthouard V."/>
            <person name="Bally P."/>
            <person name="Bourras S."/>
            <person name="Cozijnsen A.J."/>
            <person name="Ciuffetti L.M."/>
            <person name="Degrave A."/>
            <person name="Dilmaghani A."/>
            <person name="Duret L."/>
            <person name="Fudal I."/>
            <person name="Goodwin S.B."/>
            <person name="Gout L."/>
            <person name="Glaser N."/>
            <person name="Linglin J."/>
            <person name="Kema G.H.J."/>
            <person name="Lapalu N."/>
            <person name="Lawrence C.B."/>
            <person name="May K."/>
            <person name="Meyer M."/>
            <person name="Ollivier B."/>
            <person name="Poulain J."/>
            <person name="Schoch C.L."/>
            <person name="Simon A."/>
            <person name="Spatafora J.W."/>
            <person name="Stachowiak A."/>
            <person name="Turgeon B.G."/>
            <person name="Tyler B.M."/>
            <person name="Vincent D."/>
            <person name="Weissenbach J."/>
            <person name="Amselem J."/>
            <person name="Quesneville H."/>
            <person name="Oliver R.P."/>
            <person name="Wincker P."/>
            <person name="Balesdent M.-H."/>
            <person name="Howlett B.J."/>
        </authorList>
    </citation>
    <scope>NUCLEOTIDE SEQUENCE [LARGE SCALE GENOMIC DNA]</scope>
    <source>
        <strain evidence="3">JN3 / isolate v23.1.3 / race Av1-4-5-6-7-8</strain>
    </source>
</reference>
<feature type="region of interest" description="Disordered" evidence="1">
    <location>
        <begin position="110"/>
        <end position="142"/>
    </location>
</feature>
<evidence type="ECO:0000256" key="1">
    <source>
        <dbReference type="SAM" id="MobiDB-lite"/>
    </source>
</evidence>
<dbReference type="InParanoid" id="E5A8I3"/>
<evidence type="ECO:0000313" key="2">
    <source>
        <dbReference type="EMBL" id="CBX99928.1"/>
    </source>
</evidence>
<dbReference type="AlphaFoldDB" id="E5A8I3"/>
<name>E5A8I3_LEPMJ</name>
<dbReference type="OrthoDB" id="3796234at2759"/>
<keyword evidence="3" id="KW-1185">Reference proteome</keyword>
<dbReference type="HOGENOM" id="CLU_1816158_0_0_1"/>
<gene>
    <name evidence="2" type="ORF">LEMA_P075170.1</name>
</gene>
<dbReference type="EMBL" id="FP929137">
    <property type="protein sequence ID" value="CBX99928.1"/>
    <property type="molecule type" value="Genomic_DNA"/>
</dbReference>
<proteinExistence type="predicted"/>
<evidence type="ECO:0000313" key="3">
    <source>
        <dbReference type="Proteomes" id="UP000002668"/>
    </source>
</evidence>
<sequence length="142" mass="15913">MSCPLLQSLKSLPTRALFTLASSIISYDEINKAKDEESGVINDSDLAERAYYGMGDKLLAQGDFNEMTRLHMQRALQERGWVKNGEEVNMTDWKLRLRLFSMTRFTESQAKEQAKGAQAKDSASESESIVRSHSNSSEDTVG</sequence>
<organism evidence="3">
    <name type="scientific">Leptosphaeria maculans (strain JN3 / isolate v23.1.3 / race Av1-4-5-6-7-8)</name>
    <name type="common">Blackleg fungus</name>
    <name type="synonym">Phoma lingam</name>
    <dbReference type="NCBI Taxonomy" id="985895"/>
    <lineage>
        <taxon>Eukaryota</taxon>
        <taxon>Fungi</taxon>
        <taxon>Dikarya</taxon>
        <taxon>Ascomycota</taxon>
        <taxon>Pezizomycotina</taxon>
        <taxon>Dothideomycetes</taxon>
        <taxon>Pleosporomycetidae</taxon>
        <taxon>Pleosporales</taxon>
        <taxon>Pleosporineae</taxon>
        <taxon>Leptosphaeriaceae</taxon>
        <taxon>Plenodomus</taxon>
        <taxon>Plenodomus lingam/Leptosphaeria maculans species complex</taxon>
    </lineage>
</organism>
<dbReference type="GeneID" id="13292868"/>
<dbReference type="VEuPathDB" id="FungiDB:LEMA_P075170.1"/>
<accession>E5A8I3</accession>
<dbReference type="Proteomes" id="UP000002668">
    <property type="component" value="Genome"/>
</dbReference>